<keyword evidence="3" id="KW-0804">Transcription</keyword>
<dbReference type="PROSITE" id="PS50977">
    <property type="entry name" value="HTH_TETR_2"/>
    <property type="match status" value="1"/>
</dbReference>
<keyword evidence="2 4" id="KW-0238">DNA-binding</keyword>
<name>A0A0H3D512_AMYMU</name>
<dbReference type="PANTHER" id="PTHR30055">
    <property type="entry name" value="HTH-TYPE TRANSCRIPTIONAL REGULATOR RUTR"/>
    <property type="match status" value="1"/>
</dbReference>
<dbReference type="GO" id="GO:0000976">
    <property type="term" value="F:transcription cis-regulatory region binding"/>
    <property type="evidence" value="ECO:0007669"/>
    <property type="project" value="TreeGrafter"/>
</dbReference>
<dbReference type="KEGG" id="amd:AMED_3556"/>
<dbReference type="InterPro" id="IPR009057">
    <property type="entry name" value="Homeodomain-like_sf"/>
</dbReference>
<accession>A0A0H3D512</accession>
<dbReference type="InterPro" id="IPR050109">
    <property type="entry name" value="HTH-type_TetR-like_transc_reg"/>
</dbReference>
<proteinExistence type="predicted"/>
<evidence type="ECO:0000256" key="4">
    <source>
        <dbReference type="PROSITE-ProRule" id="PRU00335"/>
    </source>
</evidence>
<dbReference type="Pfam" id="PF00440">
    <property type="entry name" value="TetR_N"/>
    <property type="match status" value="1"/>
</dbReference>
<dbReference type="EMBL" id="CP002000">
    <property type="protein sequence ID" value="ADJ45342.1"/>
    <property type="molecule type" value="Genomic_DNA"/>
</dbReference>
<protein>
    <submittedName>
        <fullName evidence="6">TetR family transcriptional regulator</fullName>
    </submittedName>
</protein>
<dbReference type="HOGENOM" id="CLU_087539_3_4_11"/>
<sequence length="172" mass="18990">MRDRLRRAAFELIEGRRVERISVSDITQLAGVSRQVFYQHFRDRDDAVAQAVAASFRELAPGDGEDPRAVIHRLCEFSARHAELYRNLYPSAASQQTANAYRDLLHPACLRLVEHLPDPATLADFVLGGIIEILRLPAEGSAAPATAESLRRRVDACLDVISGASVTAHFEA</sequence>
<dbReference type="GO" id="GO:0003700">
    <property type="term" value="F:DNA-binding transcription factor activity"/>
    <property type="evidence" value="ECO:0007669"/>
    <property type="project" value="TreeGrafter"/>
</dbReference>
<evidence type="ECO:0000256" key="2">
    <source>
        <dbReference type="ARBA" id="ARBA00023125"/>
    </source>
</evidence>
<organism evidence="6 7">
    <name type="scientific">Amycolatopsis mediterranei (strain U-32)</name>
    <dbReference type="NCBI Taxonomy" id="749927"/>
    <lineage>
        <taxon>Bacteria</taxon>
        <taxon>Bacillati</taxon>
        <taxon>Actinomycetota</taxon>
        <taxon>Actinomycetes</taxon>
        <taxon>Pseudonocardiales</taxon>
        <taxon>Pseudonocardiaceae</taxon>
        <taxon>Amycolatopsis</taxon>
    </lineage>
</organism>
<evidence type="ECO:0000256" key="1">
    <source>
        <dbReference type="ARBA" id="ARBA00023015"/>
    </source>
</evidence>
<keyword evidence="1" id="KW-0805">Transcription regulation</keyword>
<evidence type="ECO:0000256" key="3">
    <source>
        <dbReference type="ARBA" id="ARBA00023163"/>
    </source>
</evidence>
<evidence type="ECO:0000313" key="7">
    <source>
        <dbReference type="Proteomes" id="UP000000328"/>
    </source>
</evidence>
<dbReference type="SUPFAM" id="SSF46689">
    <property type="entry name" value="Homeodomain-like"/>
    <property type="match status" value="1"/>
</dbReference>
<feature type="domain" description="HTH tetR-type" evidence="5">
    <location>
        <begin position="1"/>
        <end position="59"/>
    </location>
</feature>
<feature type="DNA-binding region" description="H-T-H motif" evidence="4">
    <location>
        <begin position="22"/>
        <end position="41"/>
    </location>
</feature>
<reference evidence="6 7" key="1">
    <citation type="journal article" date="2010" name="Cell Res.">
        <title>Complete genome sequence of the rifamycin SV-producing Amycolatopsis mediterranei U32 revealed its genetic characteristics in phylogeny and metabolism.</title>
        <authorList>
            <person name="Zhao W."/>
            <person name="Zhong Y."/>
            <person name="Yuan H."/>
            <person name="Wang J."/>
            <person name="Zheng H."/>
            <person name="Wang Y."/>
            <person name="Cen X."/>
            <person name="Xu F."/>
            <person name="Bai J."/>
            <person name="Han X."/>
            <person name="Lu G."/>
            <person name="Zhu Y."/>
            <person name="Shao Z."/>
            <person name="Yan H."/>
            <person name="Li C."/>
            <person name="Peng N."/>
            <person name="Zhang Z."/>
            <person name="Zhang Y."/>
            <person name="Lin W."/>
            <person name="Fan Y."/>
            <person name="Qin Z."/>
            <person name="Hu Y."/>
            <person name="Zhu B."/>
            <person name="Wang S."/>
            <person name="Ding X."/>
            <person name="Zhao G.P."/>
        </authorList>
    </citation>
    <scope>NUCLEOTIDE SEQUENCE [LARGE SCALE GENOMIC DNA]</scope>
    <source>
        <strain evidence="7">U-32</strain>
    </source>
</reference>
<evidence type="ECO:0000313" key="6">
    <source>
        <dbReference type="EMBL" id="ADJ45342.1"/>
    </source>
</evidence>
<dbReference type="PANTHER" id="PTHR30055:SF234">
    <property type="entry name" value="HTH-TYPE TRANSCRIPTIONAL REGULATOR BETI"/>
    <property type="match status" value="1"/>
</dbReference>
<dbReference type="OrthoDB" id="3193022at2"/>
<dbReference type="AlphaFoldDB" id="A0A0H3D512"/>
<dbReference type="PATRIC" id="fig|749927.5.peg.3673"/>
<dbReference type="Gene3D" id="1.10.357.10">
    <property type="entry name" value="Tetracycline Repressor, domain 2"/>
    <property type="match status" value="1"/>
</dbReference>
<gene>
    <name evidence="6" type="ordered locus">AMED_3556</name>
</gene>
<dbReference type="InterPro" id="IPR001647">
    <property type="entry name" value="HTH_TetR"/>
</dbReference>
<evidence type="ECO:0000259" key="5">
    <source>
        <dbReference type="PROSITE" id="PS50977"/>
    </source>
</evidence>
<dbReference type="Proteomes" id="UP000000328">
    <property type="component" value="Chromosome"/>
</dbReference>
<dbReference type="eggNOG" id="COG1309">
    <property type="taxonomic scope" value="Bacteria"/>
</dbReference>